<comment type="caution">
    <text evidence="2">The sequence shown here is derived from an EMBL/GenBank/DDBJ whole genome shotgun (WGS) entry which is preliminary data.</text>
</comment>
<organism evidence="2 3">
    <name type="scientific">Microbulbifer epialgicus</name>
    <dbReference type="NCBI Taxonomy" id="393907"/>
    <lineage>
        <taxon>Bacteria</taxon>
        <taxon>Pseudomonadati</taxon>
        <taxon>Pseudomonadota</taxon>
        <taxon>Gammaproteobacteria</taxon>
        <taxon>Cellvibrionales</taxon>
        <taxon>Microbulbiferaceae</taxon>
        <taxon>Microbulbifer</taxon>
    </lineage>
</organism>
<reference evidence="2 3" key="1">
    <citation type="submission" date="2024-08" db="EMBL/GenBank/DDBJ databases">
        <authorList>
            <person name="Ishaq N."/>
        </authorList>
    </citation>
    <scope>NUCLEOTIDE SEQUENCE [LARGE SCALE GENOMIC DNA]</scope>
    <source>
        <strain evidence="2 3">DSM 18651</strain>
    </source>
</reference>
<dbReference type="Proteomes" id="UP001569428">
    <property type="component" value="Unassembled WGS sequence"/>
</dbReference>
<dbReference type="Pfam" id="PF04830">
    <property type="entry name" value="DUF637"/>
    <property type="match status" value="1"/>
</dbReference>
<evidence type="ECO:0000313" key="2">
    <source>
        <dbReference type="EMBL" id="MFA0814090.1"/>
    </source>
</evidence>
<accession>A0ABV4P8T9</accession>
<sequence length="328" mass="33276">VASGGSSLAGTTWWNAALAAGTLTLETQLVIALANGVVDGDIAGSMEELASSDTLKSIAVSMVTAGALAKIDAAFFQIDSSKVQEAADAARTLAEAGNSTAIQIQQAVADAIKKASSLSLEAQVLQALTHATVDAGVKTIAAGDSLGDFGDTFVDSLLLSAVDRLGEEMATEIGLAAKTNDINTAIKYIAHAATGCVIGIARADISDTGTSSSENCVSGGTGAVVGEFIGESVKSSSEHAEDIKNIEGWLAERGIISEADYASLSVEEQYQLHKMVSTSGITVAEIQGLRKWGVRTAELGAALTAFVAGLDVQIAAEAGKNAAENNAL</sequence>
<dbReference type="RefSeq" id="WP_371841936.1">
    <property type="nucleotide sequence ID" value="NZ_JBGMEK010000244.1"/>
</dbReference>
<evidence type="ECO:0000313" key="3">
    <source>
        <dbReference type="Proteomes" id="UP001569428"/>
    </source>
</evidence>
<protein>
    <submittedName>
        <fullName evidence="2">DUF637 domain-containing protein</fullName>
    </submittedName>
</protein>
<name>A0ABV4P8T9_9GAMM</name>
<dbReference type="EMBL" id="JBGMEK010000244">
    <property type="protein sequence ID" value="MFA0814090.1"/>
    <property type="molecule type" value="Genomic_DNA"/>
</dbReference>
<feature type="domain" description="DUF637" evidence="1">
    <location>
        <begin position="17"/>
        <end position="212"/>
    </location>
</feature>
<feature type="non-terminal residue" evidence="2">
    <location>
        <position position="1"/>
    </location>
</feature>
<gene>
    <name evidence="2" type="ORF">ACCI49_24800</name>
</gene>
<evidence type="ECO:0000259" key="1">
    <source>
        <dbReference type="Pfam" id="PF04830"/>
    </source>
</evidence>
<proteinExistence type="predicted"/>
<dbReference type="InterPro" id="IPR006915">
    <property type="entry name" value="DUF637_hemagglutn_put"/>
</dbReference>
<keyword evidence="3" id="KW-1185">Reference proteome</keyword>
<feature type="non-terminal residue" evidence="2">
    <location>
        <position position="328"/>
    </location>
</feature>